<gene>
    <name evidence="1" type="ORF">ABIF63_000410</name>
</gene>
<name>A0ABV2RJ42_BRAJP</name>
<evidence type="ECO:0000313" key="1">
    <source>
        <dbReference type="EMBL" id="MET4716307.1"/>
    </source>
</evidence>
<sequence>MFWSGMTREFRAYIIDGQGHIAFRIDLEVQDEAEARERAKLLDGYAVKAQPGSIV</sequence>
<comment type="caution">
    <text evidence="1">The sequence shown here is derived from an EMBL/GenBank/DDBJ whole genome shotgun (WGS) entry which is preliminary data.</text>
</comment>
<protein>
    <submittedName>
        <fullName evidence="1">Uncharacterized protein</fullName>
    </submittedName>
</protein>
<reference evidence="1 2" key="1">
    <citation type="submission" date="2024-06" db="EMBL/GenBank/DDBJ databases">
        <title>Genomic Encyclopedia of Type Strains, Phase V (KMG-V): Genome sequencing to study the core and pangenomes of soil and plant-associated prokaryotes.</title>
        <authorList>
            <person name="Whitman W."/>
        </authorList>
    </citation>
    <scope>NUCLEOTIDE SEQUENCE [LARGE SCALE GENOMIC DNA]</scope>
    <source>
        <strain evidence="1 2">USDA 160</strain>
    </source>
</reference>
<proteinExistence type="predicted"/>
<evidence type="ECO:0000313" key="2">
    <source>
        <dbReference type="Proteomes" id="UP001549291"/>
    </source>
</evidence>
<organism evidence="1 2">
    <name type="scientific">Bradyrhizobium japonicum</name>
    <dbReference type="NCBI Taxonomy" id="375"/>
    <lineage>
        <taxon>Bacteria</taxon>
        <taxon>Pseudomonadati</taxon>
        <taxon>Pseudomonadota</taxon>
        <taxon>Alphaproteobacteria</taxon>
        <taxon>Hyphomicrobiales</taxon>
        <taxon>Nitrobacteraceae</taxon>
        <taxon>Bradyrhizobium</taxon>
    </lineage>
</organism>
<dbReference type="EMBL" id="JBEPTQ010000001">
    <property type="protein sequence ID" value="MET4716307.1"/>
    <property type="molecule type" value="Genomic_DNA"/>
</dbReference>
<dbReference type="Proteomes" id="UP001549291">
    <property type="component" value="Unassembled WGS sequence"/>
</dbReference>
<accession>A0ABV2RJ42</accession>
<keyword evidence="2" id="KW-1185">Reference proteome</keyword>